<comment type="similarity">
    <text evidence="2">Belongs to the ODR-4 family.</text>
</comment>
<keyword evidence="3 6" id="KW-0812">Transmembrane</keyword>
<dbReference type="AlphaFoldDB" id="A0A9N9MRZ4"/>
<evidence type="ECO:0000256" key="5">
    <source>
        <dbReference type="ARBA" id="ARBA00023136"/>
    </source>
</evidence>
<evidence type="ECO:0000256" key="1">
    <source>
        <dbReference type="ARBA" id="ARBA00004370"/>
    </source>
</evidence>
<organism evidence="7 8">
    <name type="scientific">Ceutorhynchus assimilis</name>
    <name type="common">cabbage seed weevil</name>
    <dbReference type="NCBI Taxonomy" id="467358"/>
    <lineage>
        <taxon>Eukaryota</taxon>
        <taxon>Metazoa</taxon>
        <taxon>Ecdysozoa</taxon>
        <taxon>Arthropoda</taxon>
        <taxon>Hexapoda</taxon>
        <taxon>Insecta</taxon>
        <taxon>Pterygota</taxon>
        <taxon>Neoptera</taxon>
        <taxon>Endopterygota</taxon>
        <taxon>Coleoptera</taxon>
        <taxon>Polyphaga</taxon>
        <taxon>Cucujiformia</taxon>
        <taxon>Curculionidae</taxon>
        <taxon>Ceutorhynchinae</taxon>
        <taxon>Ceutorhynchus</taxon>
    </lineage>
</organism>
<evidence type="ECO:0000256" key="2">
    <source>
        <dbReference type="ARBA" id="ARBA00010131"/>
    </source>
</evidence>
<accession>A0A9N9MRZ4</accession>
<dbReference type="GO" id="GO:0008104">
    <property type="term" value="P:intracellular protein localization"/>
    <property type="evidence" value="ECO:0007669"/>
    <property type="project" value="TreeGrafter"/>
</dbReference>
<dbReference type="InterPro" id="IPR029454">
    <property type="entry name" value="ODR-4-like"/>
</dbReference>
<evidence type="ECO:0000313" key="8">
    <source>
        <dbReference type="Proteomes" id="UP001152799"/>
    </source>
</evidence>
<feature type="transmembrane region" description="Helical" evidence="6">
    <location>
        <begin position="428"/>
        <end position="450"/>
    </location>
</feature>
<protein>
    <recommendedName>
        <fullName evidence="9">Protein odr-4 homolog</fullName>
    </recommendedName>
</protein>
<comment type="subcellular location">
    <subcellularLocation>
        <location evidence="1">Membrane</location>
    </subcellularLocation>
</comment>
<evidence type="ECO:0000256" key="4">
    <source>
        <dbReference type="ARBA" id="ARBA00022989"/>
    </source>
</evidence>
<name>A0A9N9MRZ4_9CUCU</name>
<dbReference type="GO" id="GO:0012505">
    <property type="term" value="C:endomembrane system"/>
    <property type="evidence" value="ECO:0007669"/>
    <property type="project" value="TreeGrafter"/>
</dbReference>
<dbReference type="GO" id="GO:0016020">
    <property type="term" value="C:membrane"/>
    <property type="evidence" value="ECO:0007669"/>
    <property type="project" value="UniProtKB-SubCell"/>
</dbReference>
<dbReference type="Pfam" id="PF14778">
    <property type="entry name" value="ODR4-like"/>
    <property type="match status" value="1"/>
</dbReference>
<keyword evidence="4 6" id="KW-1133">Transmembrane helix</keyword>
<evidence type="ECO:0000313" key="7">
    <source>
        <dbReference type="EMBL" id="CAG9768609.1"/>
    </source>
</evidence>
<gene>
    <name evidence="7" type="ORF">CEUTPL_LOCUS9136</name>
</gene>
<sequence>MVRHAEGDEYLLKYLSNIANDYKCAVGLALGQISLQRYNIIHFAKTPPFQSEQDKNEEKPLKNLKSIAEVNDSWVADHARQTTRMLPGGMQVLGIFVVSDEDILNPFNSKIKSILNLINKTLLAQNYLYGTGDNEKLVLHFSPKSQRYLAKTYDVVTTNVQPADFKFLQKNNKLFNLQCTYQIDHVYYLKHDEANGPLKKHIKVILDDINRNLESGIIVFDNELKDPDEKLENLNKKKKVPRGSSNKTVQDPNETTKAITVSIFEKCVASKSSDELRYSNIGGQIRIIGEVVCKLWLHSKGTFGEAVQAVKEDIMRSLTTRMEMHWDSLTEEELGEDITSVHEPPRRVLIALPENNVTVSDYLFPGEGPEDAKASLEELLDIKADNHLVFLDLEGQADITQYYRDTTQAKTDDSEDFLPTLRSDSNKLLYILGLGFAIFVLVISIIVHFYTKA</sequence>
<keyword evidence="8" id="KW-1185">Reference proteome</keyword>
<dbReference type="PANTHER" id="PTHR33966:SF1">
    <property type="entry name" value="PROTEIN ODR-4 HOMOLOG"/>
    <property type="match status" value="1"/>
</dbReference>
<dbReference type="OrthoDB" id="21458at2759"/>
<proteinExistence type="inferred from homology"/>
<evidence type="ECO:0008006" key="9">
    <source>
        <dbReference type="Google" id="ProtNLM"/>
    </source>
</evidence>
<evidence type="ECO:0000256" key="3">
    <source>
        <dbReference type="ARBA" id="ARBA00022692"/>
    </source>
</evidence>
<dbReference type="PANTHER" id="PTHR33966">
    <property type="entry name" value="PROTEIN ODR-4 HOMOLOG"/>
    <property type="match status" value="1"/>
</dbReference>
<dbReference type="Proteomes" id="UP001152799">
    <property type="component" value="Chromosome 5"/>
</dbReference>
<keyword evidence="5 6" id="KW-0472">Membrane</keyword>
<dbReference type="EMBL" id="OU892281">
    <property type="protein sequence ID" value="CAG9768609.1"/>
    <property type="molecule type" value="Genomic_DNA"/>
</dbReference>
<reference evidence="7" key="1">
    <citation type="submission" date="2022-01" db="EMBL/GenBank/DDBJ databases">
        <authorList>
            <person name="King R."/>
        </authorList>
    </citation>
    <scope>NUCLEOTIDE SEQUENCE</scope>
</reference>
<evidence type="ECO:0000256" key="6">
    <source>
        <dbReference type="SAM" id="Phobius"/>
    </source>
</evidence>